<protein>
    <recommendedName>
        <fullName evidence="1">Phage-like element PBSX protein XkdF domain-containing protein</fullName>
    </recommendedName>
</protein>
<dbReference type="Pfam" id="PF14550">
    <property type="entry name" value="Peptidase_S78_2"/>
    <property type="match status" value="1"/>
</dbReference>
<gene>
    <name evidence="2" type="ORF">LCGC14_2449890</name>
</gene>
<evidence type="ECO:0000259" key="1">
    <source>
        <dbReference type="Pfam" id="PF14550"/>
    </source>
</evidence>
<proteinExistence type="predicted"/>
<reference evidence="2" key="1">
    <citation type="journal article" date="2015" name="Nature">
        <title>Complex archaea that bridge the gap between prokaryotes and eukaryotes.</title>
        <authorList>
            <person name="Spang A."/>
            <person name="Saw J.H."/>
            <person name="Jorgensen S.L."/>
            <person name="Zaremba-Niedzwiedzka K."/>
            <person name="Martijn J."/>
            <person name="Lind A.E."/>
            <person name="van Eijk R."/>
            <person name="Schleper C."/>
            <person name="Guy L."/>
            <person name="Ettema T.J."/>
        </authorList>
    </citation>
    <scope>NUCLEOTIDE SEQUENCE</scope>
</reference>
<organism evidence="2">
    <name type="scientific">marine sediment metagenome</name>
    <dbReference type="NCBI Taxonomy" id="412755"/>
    <lineage>
        <taxon>unclassified sequences</taxon>
        <taxon>metagenomes</taxon>
        <taxon>ecological metagenomes</taxon>
    </lineage>
</organism>
<dbReference type="EMBL" id="LAZR01037891">
    <property type="protein sequence ID" value="KKL20996.1"/>
    <property type="molecule type" value="Genomic_DNA"/>
</dbReference>
<comment type="caution">
    <text evidence="2">The sequence shown here is derived from an EMBL/GenBank/DDBJ whole genome shotgun (WGS) entry which is preliminary data.</text>
</comment>
<dbReference type="AlphaFoldDB" id="A0A0F9DTI7"/>
<evidence type="ECO:0000313" key="2">
    <source>
        <dbReference type="EMBL" id="KKL20996.1"/>
    </source>
</evidence>
<feature type="domain" description="Phage-like element PBSX protein XkdF" evidence="1">
    <location>
        <begin position="337"/>
        <end position="449"/>
    </location>
</feature>
<dbReference type="InterPro" id="IPR027924">
    <property type="entry name" value="XkdF"/>
</dbReference>
<name>A0A0F9DTI7_9ZZZZ</name>
<feature type="non-terminal residue" evidence="2">
    <location>
        <position position="1"/>
    </location>
</feature>
<accession>A0A0F9DTI7</accession>
<sequence length="450" mass="51353">FDYAGPFTESIIIGKLEIKYYFEVDKNVENKSLWGSGQKYKGRKMRIEEVDKTKLSKACDKELLILKLRFTQLWDKNFKDNDTAVVGSLNRNRFLKHYKLLLTEMNSRKIEKSTCAIDRAVFKKAMTTSKFGIDVSDFNDVVIVPAFVKINASFENREEVKTAIEKQQSELSDIIEQVEPESAYIAVYDLVLRSVQRTEVVEISKPYPNEHSARLQDPDKFDSKSFRRTKGGLLYGSKKIPSTISIIWGKLKDKAKPTDPPIAQALRFPTKSWTVTKAKKWLSDNEIKYTSFESAKKASKKLLSKTSKDKVPTEGDDAPEYAEEDKKFDRFVSVYPLDKAEKEEHIVCGVVYEPDVEDAQGDKANEVEICKAAYQFMEEVQAFRVMHKGKKVKVKVLESYIAPVDFTVAKQSIKKGSWILTVRVLDKKIWKAVKDGELTGFSMAGYAKTA</sequence>